<proteinExistence type="predicted"/>
<reference evidence="5 6" key="1">
    <citation type="submission" date="2023-05" db="EMBL/GenBank/DDBJ databases">
        <title>A 100% complete, gapless, phased diploid assembly of the Scenedesmus obliquus UTEX 3031 genome.</title>
        <authorList>
            <person name="Biondi T.C."/>
            <person name="Hanschen E.R."/>
            <person name="Kwon T."/>
            <person name="Eng W."/>
            <person name="Kruse C.P.S."/>
            <person name="Koehler S.I."/>
            <person name="Kunde Y."/>
            <person name="Gleasner C.D."/>
            <person name="You Mak K.T."/>
            <person name="Polle J."/>
            <person name="Hovde B.T."/>
            <person name="Starkenburg S.R."/>
        </authorList>
    </citation>
    <scope>NUCLEOTIDE SEQUENCE [LARGE SCALE GENOMIC DNA]</scope>
    <source>
        <strain evidence="5 6">DOE0152z</strain>
    </source>
</reference>
<evidence type="ECO:0000256" key="1">
    <source>
        <dbReference type="ARBA" id="ARBA00022450"/>
    </source>
</evidence>
<keyword evidence="6" id="KW-1185">Reference proteome</keyword>
<evidence type="ECO:0000313" key="5">
    <source>
        <dbReference type="EMBL" id="WIA08585.1"/>
    </source>
</evidence>
<evidence type="ECO:0000256" key="2">
    <source>
        <dbReference type="ARBA" id="ARBA00022553"/>
    </source>
</evidence>
<dbReference type="InterPro" id="IPR000873">
    <property type="entry name" value="AMP-dep_synth/lig_dom"/>
</dbReference>
<name>A0ABY8THX7_TETOB</name>
<gene>
    <name evidence="5" type="ORF">OEZ85_008014</name>
</gene>
<evidence type="ECO:0000313" key="6">
    <source>
        <dbReference type="Proteomes" id="UP001244341"/>
    </source>
</evidence>
<dbReference type="Pfam" id="PF00501">
    <property type="entry name" value="AMP-binding"/>
    <property type="match status" value="1"/>
</dbReference>
<dbReference type="EMBL" id="CP126208">
    <property type="protein sequence ID" value="WIA08585.1"/>
    <property type="molecule type" value="Genomic_DNA"/>
</dbReference>
<keyword evidence="1" id="KW-0596">Phosphopantetheine</keyword>
<dbReference type="SUPFAM" id="SSF56801">
    <property type="entry name" value="Acetyl-CoA synthetase-like"/>
    <property type="match status" value="1"/>
</dbReference>
<evidence type="ECO:0000256" key="3">
    <source>
        <dbReference type="SAM" id="MobiDB-lite"/>
    </source>
</evidence>
<accession>A0ABY8THX7</accession>
<feature type="domain" description="AMP-dependent synthetase/ligase" evidence="4">
    <location>
        <begin position="370"/>
        <end position="759"/>
    </location>
</feature>
<feature type="region of interest" description="Disordered" evidence="3">
    <location>
        <begin position="1"/>
        <end position="23"/>
    </location>
</feature>
<organism evidence="5 6">
    <name type="scientific">Tetradesmus obliquus</name>
    <name type="common">Green alga</name>
    <name type="synonym">Acutodesmus obliquus</name>
    <dbReference type="NCBI Taxonomy" id="3088"/>
    <lineage>
        <taxon>Eukaryota</taxon>
        <taxon>Viridiplantae</taxon>
        <taxon>Chlorophyta</taxon>
        <taxon>core chlorophytes</taxon>
        <taxon>Chlorophyceae</taxon>
        <taxon>CS clade</taxon>
        <taxon>Sphaeropleales</taxon>
        <taxon>Scenedesmaceae</taxon>
        <taxon>Tetradesmus</taxon>
    </lineage>
</organism>
<protein>
    <recommendedName>
        <fullName evidence="4">AMP-dependent synthetase/ligase domain-containing protein</fullName>
    </recommendedName>
</protein>
<dbReference type="Gene3D" id="3.30.559.30">
    <property type="entry name" value="Nonribosomal peptide synthetase, condensation domain"/>
    <property type="match status" value="1"/>
</dbReference>
<sequence>MLLAPNHRRACDKPPRQTLADSVSEIEHSLRSLKFKGSTAEAGNEPPKRSSFGNVAASCQPAKRASIRFWQAHLKPAAPHGQRLAIAYDKACSHGPAELESVPVAIPAAARYTVPAAADTTCGMTLLAAFHAFLCRISYRQQQIMLGVQPSHLLMPQASTTLDPSASTPHLVPLACPAIGPTDTITSHAHKLHSLLLDLAPHASTSLPDICTAAGVAPAPGSTPQQALFRAAVVCAPDAAAGRAAAAGLDAALLLLPGPKPGSRHVLQASLLASRGLFSREGEGLMAAHFEVFLSEVVKDHNASSNASGGSSSSSSSSSSCDGEPCLVPMLNAPLMDAEESRLLLQGPAAAAAAVVPGGGAAPLVHEAVARHAKARPDAACLVHEGRVFTYSEVEAASSSIAACLAGPAGVQPGATVALLLGRGPLLVAALLGVLKAGAAYLALDGSNKSHMQMMLEDSCVQVVITQPDLQRLLPASIPLHTLLLHPDKAAQAAECGSLLGPACLGAAGSTAAGWEVEEMDSWISSSLVAAEPACVLYGAAGCSKGQPNGMLVSHAGLAAYAASFIAHFGITAADVFVQAAPAHTAASIDEMWCCLAAGGALVLPPPELHKDANAFMQLIARYRVTTVAAAPSVLHQVAKRSMALYHAAAASGSGPCSSLLRVLCSEEPLTPSKAAAISMAMPRAALHYVFRASEACPGIASCLAAAPASPAGAPLAASPPHTSLIIGSPLSCSIKPYVLDSLHRPQPIGVPGELFISGGAAPCGALRPGLPGACFAANPFHDGPGSSSSGSSSMLATGCVVRWLPGAAGAGGVGPLELIGHLDEGGKLKLITTEAQNDKANGHTTQGPKKF</sequence>
<dbReference type="Proteomes" id="UP001244341">
    <property type="component" value="Chromosome 1b"/>
</dbReference>
<dbReference type="SUPFAM" id="SSF52777">
    <property type="entry name" value="CoA-dependent acyltransferases"/>
    <property type="match status" value="1"/>
</dbReference>
<evidence type="ECO:0000259" key="4">
    <source>
        <dbReference type="Pfam" id="PF00501"/>
    </source>
</evidence>
<dbReference type="PANTHER" id="PTHR44845:SF7">
    <property type="entry name" value="PLIPASTATIN SYNTHASE SUBUNIT D"/>
    <property type="match status" value="1"/>
</dbReference>
<dbReference type="PANTHER" id="PTHR44845">
    <property type="entry name" value="CARRIER DOMAIN-CONTAINING PROTEIN"/>
    <property type="match status" value="1"/>
</dbReference>
<dbReference type="InterPro" id="IPR042099">
    <property type="entry name" value="ANL_N_sf"/>
</dbReference>
<keyword evidence="2" id="KW-0597">Phosphoprotein</keyword>
<dbReference type="Gene3D" id="3.40.50.12780">
    <property type="entry name" value="N-terminal domain of ligase-like"/>
    <property type="match status" value="1"/>
</dbReference>